<name>A0ABD0YRP6_9HEMI</name>
<sequence length="108" mass="11687">MVFLKTGRLGLGPRPEARDTERIFLPGFNGLLFASKGDDCKKLGKGKKSGTVCQAPVVKHVPLPPYDLGYCKEEEVPPLKSCPAKPKKSTKGPCCKQEGGQKKGTCRK</sequence>
<evidence type="ECO:0000256" key="1">
    <source>
        <dbReference type="SAM" id="MobiDB-lite"/>
    </source>
</evidence>
<comment type="caution">
    <text evidence="2">The sequence shown here is derived from an EMBL/GenBank/DDBJ whole genome shotgun (WGS) entry which is preliminary data.</text>
</comment>
<dbReference type="Proteomes" id="UP001558652">
    <property type="component" value="Unassembled WGS sequence"/>
</dbReference>
<evidence type="ECO:0000313" key="3">
    <source>
        <dbReference type="Proteomes" id="UP001558652"/>
    </source>
</evidence>
<organism evidence="2 3">
    <name type="scientific">Ranatra chinensis</name>
    <dbReference type="NCBI Taxonomy" id="642074"/>
    <lineage>
        <taxon>Eukaryota</taxon>
        <taxon>Metazoa</taxon>
        <taxon>Ecdysozoa</taxon>
        <taxon>Arthropoda</taxon>
        <taxon>Hexapoda</taxon>
        <taxon>Insecta</taxon>
        <taxon>Pterygota</taxon>
        <taxon>Neoptera</taxon>
        <taxon>Paraneoptera</taxon>
        <taxon>Hemiptera</taxon>
        <taxon>Heteroptera</taxon>
        <taxon>Panheteroptera</taxon>
        <taxon>Nepomorpha</taxon>
        <taxon>Nepidae</taxon>
        <taxon>Ranatrinae</taxon>
        <taxon>Ranatra</taxon>
    </lineage>
</organism>
<protein>
    <submittedName>
        <fullName evidence="2">Uncharacterized protein</fullName>
    </submittedName>
</protein>
<dbReference type="AlphaFoldDB" id="A0ABD0YRP6"/>
<feature type="region of interest" description="Disordered" evidence="1">
    <location>
        <begin position="76"/>
        <end position="108"/>
    </location>
</feature>
<gene>
    <name evidence="2" type="ORF">AAG570_008613</name>
</gene>
<accession>A0ABD0YRP6</accession>
<evidence type="ECO:0000313" key="2">
    <source>
        <dbReference type="EMBL" id="KAL1138550.1"/>
    </source>
</evidence>
<dbReference type="EMBL" id="JBFDAA010000003">
    <property type="protein sequence ID" value="KAL1138550.1"/>
    <property type="molecule type" value="Genomic_DNA"/>
</dbReference>
<keyword evidence="3" id="KW-1185">Reference proteome</keyword>
<reference evidence="2 3" key="1">
    <citation type="submission" date="2024-07" db="EMBL/GenBank/DDBJ databases">
        <title>Chromosome-level genome assembly of the water stick insect Ranatra chinensis (Heteroptera: Nepidae).</title>
        <authorList>
            <person name="Liu X."/>
        </authorList>
    </citation>
    <scope>NUCLEOTIDE SEQUENCE [LARGE SCALE GENOMIC DNA]</scope>
    <source>
        <strain evidence="2">Cailab_2021Rc</strain>
        <tissue evidence="2">Muscle</tissue>
    </source>
</reference>
<proteinExistence type="predicted"/>